<dbReference type="PANTHER" id="PTHR41795:SF1">
    <property type="entry name" value="EXOPOLYSACCHARIDE SYNTHESIS PROTEIN"/>
    <property type="match status" value="1"/>
</dbReference>
<evidence type="ECO:0000313" key="2">
    <source>
        <dbReference type="EMBL" id="GGB26280.1"/>
    </source>
</evidence>
<keyword evidence="1" id="KW-0472">Membrane</keyword>
<keyword evidence="1" id="KW-0812">Transmembrane</keyword>
<keyword evidence="1" id="KW-1133">Transmembrane helix</keyword>
<protein>
    <recommendedName>
        <fullName evidence="4">Exopolysaccharide biosynthesis protein</fullName>
    </recommendedName>
</protein>
<dbReference type="InterPro" id="IPR010331">
    <property type="entry name" value="ExoD"/>
</dbReference>
<dbReference type="AlphaFoldDB" id="A0A916T0A6"/>
<name>A0A916T0A6_9SPHN</name>
<reference evidence="2" key="1">
    <citation type="journal article" date="2014" name="Int. J. Syst. Evol. Microbiol.">
        <title>Complete genome sequence of Corynebacterium casei LMG S-19264T (=DSM 44701T), isolated from a smear-ripened cheese.</title>
        <authorList>
            <consortium name="US DOE Joint Genome Institute (JGI-PGF)"/>
            <person name="Walter F."/>
            <person name="Albersmeier A."/>
            <person name="Kalinowski J."/>
            <person name="Ruckert C."/>
        </authorList>
    </citation>
    <scope>NUCLEOTIDE SEQUENCE</scope>
    <source>
        <strain evidence="2">CGMCC 1.15330</strain>
    </source>
</reference>
<accession>A0A916T0A6</accession>
<comment type="caution">
    <text evidence="2">The sequence shown here is derived from an EMBL/GenBank/DDBJ whole genome shotgun (WGS) entry which is preliminary data.</text>
</comment>
<dbReference type="Pfam" id="PF06055">
    <property type="entry name" value="ExoD"/>
    <property type="match status" value="1"/>
</dbReference>
<reference evidence="2" key="2">
    <citation type="submission" date="2020-09" db="EMBL/GenBank/DDBJ databases">
        <authorList>
            <person name="Sun Q."/>
            <person name="Zhou Y."/>
        </authorList>
    </citation>
    <scope>NUCLEOTIDE SEQUENCE</scope>
    <source>
        <strain evidence="2">CGMCC 1.15330</strain>
    </source>
</reference>
<dbReference type="EMBL" id="BMIH01000002">
    <property type="protein sequence ID" value="GGB26280.1"/>
    <property type="molecule type" value="Genomic_DNA"/>
</dbReference>
<keyword evidence="3" id="KW-1185">Reference proteome</keyword>
<dbReference type="PIRSF" id="PIRSF033239">
    <property type="entry name" value="ExoD"/>
    <property type="match status" value="1"/>
</dbReference>
<dbReference type="Proteomes" id="UP000623067">
    <property type="component" value="Unassembled WGS sequence"/>
</dbReference>
<evidence type="ECO:0000256" key="1">
    <source>
        <dbReference type="SAM" id="Phobius"/>
    </source>
</evidence>
<gene>
    <name evidence="2" type="ORF">GCM10011380_14730</name>
</gene>
<evidence type="ECO:0008006" key="4">
    <source>
        <dbReference type="Google" id="ProtNLM"/>
    </source>
</evidence>
<feature type="transmembrane region" description="Helical" evidence="1">
    <location>
        <begin position="189"/>
        <end position="208"/>
    </location>
</feature>
<dbReference type="PANTHER" id="PTHR41795">
    <property type="entry name" value="EXOPOLYSACCHARIDE SYNTHESIS PROTEIN"/>
    <property type="match status" value="1"/>
</dbReference>
<evidence type="ECO:0000313" key="3">
    <source>
        <dbReference type="Proteomes" id="UP000623067"/>
    </source>
</evidence>
<sequence>MTPRGTAPSSPGSPLMADEPHSLGDVLDTLERLADAHDRVTLGQTVEALGSRSYGPFLLLPALVDISPVGSIPGLPTVLAAIIILTAAQVIAGREHLWLPGFLERRGFRAETVRKTVGKGRGIARRIDGWFHGRLPALTRGPFVRVAAAACIGLACTVPPLELLPLATTAPMAAIAAFGLALLVRDGALMIAAIGLAAGALALGAGLLGRS</sequence>
<proteinExistence type="predicted"/>
<organism evidence="2 3">
    <name type="scientific">Sphingomonas metalli</name>
    <dbReference type="NCBI Taxonomy" id="1779358"/>
    <lineage>
        <taxon>Bacteria</taxon>
        <taxon>Pseudomonadati</taxon>
        <taxon>Pseudomonadota</taxon>
        <taxon>Alphaproteobacteria</taxon>
        <taxon>Sphingomonadales</taxon>
        <taxon>Sphingomonadaceae</taxon>
        <taxon>Sphingomonas</taxon>
    </lineage>
</organism>